<gene>
    <name evidence="1" type="ORF">OVA965_LOCUS29060</name>
    <name evidence="2" type="ORF">TMI583_LOCUS29824</name>
</gene>
<reference evidence="2" key="1">
    <citation type="submission" date="2021-02" db="EMBL/GenBank/DDBJ databases">
        <authorList>
            <person name="Nowell W R."/>
        </authorList>
    </citation>
    <scope>NUCLEOTIDE SEQUENCE</scope>
</reference>
<dbReference type="Proteomes" id="UP000682733">
    <property type="component" value="Unassembled WGS sequence"/>
</dbReference>
<proteinExistence type="predicted"/>
<evidence type="ECO:0000313" key="2">
    <source>
        <dbReference type="EMBL" id="CAF4121123.1"/>
    </source>
</evidence>
<name>A0A8S2QUG0_9BILA</name>
<dbReference type="EMBL" id="CAJNOK010020220">
    <property type="protein sequence ID" value="CAF1312749.1"/>
    <property type="molecule type" value="Genomic_DNA"/>
</dbReference>
<protein>
    <submittedName>
        <fullName evidence="2">Uncharacterized protein</fullName>
    </submittedName>
</protein>
<dbReference type="EMBL" id="CAJOBA010041809">
    <property type="protein sequence ID" value="CAF4121123.1"/>
    <property type="molecule type" value="Genomic_DNA"/>
</dbReference>
<evidence type="ECO:0000313" key="1">
    <source>
        <dbReference type="EMBL" id="CAF1312749.1"/>
    </source>
</evidence>
<dbReference type="AlphaFoldDB" id="A0A8S2QUG0"/>
<evidence type="ECO:0000313" key="3">
    <source>
        <dbReference type="Proteomes" id="UP000682733"/>
    </source>
</evidence>
<organism evidence="2 3">
    <name type="scientific">Didymodactylos carnosus</name>
    <dbReference type="NCBI Taxonomy" id="1234261"/>
    <lineage>
        <taxon>Eukaryota</taxon>
        <taxon>Metazoa</taxon>
        <taxon>Spiralia</taxon>
        <taxon>Gnathifera</taxon>
        <taxon>Rotifera</taxon>
        <taxon>Eurotatoria</taxon>
        <taxon>Bdelloidea</taxon>
        <taxon>Philodinida</taxon>
        <taxon>Philodinidae</taxon>
        <taxon>Didymodactylos</taxon>
    </lineage>
</organism>
<dbReference type="Proteomes" id="UP000677228">
    <property type="component" value="Unassembled WGS sequence"/>
</dbReference>
<comment type="caution">
    <text evidence="2">The sequence shown here is derived from an EMBL/GenBank/DDBJ whole genome shotgun (WGS) entry which is preliminary data.</text>
</comment>
<sequence>MDTCSFSYISKDDLLLKRTTGVERAWDHLKIQFNRHGPKPDDVGVRFFETISRDGPQLFAVTLDKRVYYHDNGRWQGYRTAKDVEFGTMQSSNFNPGRESAIEHHDVELDPLSVEEEDDSFNTAHTTSQN</sequence>
<accession>A0A8S2QUG0</accession>